<dbReference type="AlphaFoldDB" id="A0A0P1IAS2"/>
<evidence type="ECO:0000313" key="1">
    <source>
        <dbReference type="EMBL" id="CUK01911.1"/>
    </source>
</evidence>
<accession>A0A0P1IAS2</accession>
<reference evidence="2" key="1">
    <citation type="submission" date="2015-09" db="EMBL/GenBank/DDBJ databases">
        <authorList>
            <person name="Rodrigo-Torres L."/>
            <person name="Arahal D.R."/>
        </authorList>
    </citation>
    <scope>NUCLEOTIDE SEQUENCE [LARGE SCALE GENOMIC DNA]</scope>
    <source>
        <strain evidence="2">CECT 5091</strain>
    </source>
</reference>
<keyword evidence="2" id="KW-1185">Reference proteome</keyword>
<dbReference type="Proteomes" id="UP000051260">
    <property type="component" value="Unassembled WGS sequence"/>
</dbReference>
<organism evidence="1 2">
    <name type="scientific">Ruegeria denitrificans</name>
    <dbReference type="NCBI Taxonomy" id="1715692"/>
    <lineage>
        <taxon>Bacteria</taxon>
        <taxon>Pseudomonadati</taxon>
        <taxon>Pseudomonadota</taxon>
        <taxon>Alphaproteobacteria</taxon>
        <taxon>Rhodobacterales</taxon>
        <taxon>Roseobacteraceae</taxon>
        <taxon>Ruegeria</taxon>
    </lineage>
</organism>
<sequence>MSPMRPKSALEIETADRELCKIQRTAQFGRRPMGVVAALQPAIRRERHARKQFDAST</sequence>
<evidence type="ECO:0000313" key="2">
    <source>
        <dbReference type="Proteomes" id="UP000051260"/>
    </source>
</evidence>
<dbReference type="EMBL" id="CYUD01000006">
    <property type="protein sequence ID" value="CUK01911.1"/>
    <property type="molecule type" value="Genomic_DNA"/>
</dbReference>
<protein>
    <submittedName>
        <fullName evidence="1">Uncharacterized protein</fullName>
    </submittedName>
</protein>
<proteinExistence type="predicted"/>
<name>A0A0P1IAS2_9RHOB</name>
<gene>
    <name evidence="1" type="ORF">RUE5091_02310</name>
</gene>